<dbReference type="Proteomes" id="UP000198518">
    <property type="component" value="Unassembled WGS sequence"/>
</dbReference>
<dbReference type="AlphaFoldDB" id="A0A1I0MR70"/>
<gene>
    <name evidence="1" type="ORF">SAMN04487945_0301</name>
</gene>
<organism evidence="1 2">
    <name type="scientific">Halobacterium jilantaiense</name>
    <dbReference type="NCBI Taxonomy" id="355548"/>
    <lineage>
        <taxon>Archaea</taxon>
        <taxon>Methanobacteriati</taxon>
        <taxon>Methanobacteriota</taxon>
        <taxon>Stenosarchaea group</taxon>
        <taxon>Halobacteria</taxon>
        <taxon>Halobacteriales</taxon>
        <taxon>Halobacteriaceae</taxon>
        <taxon>Halobacterium</taxon>
    </lineage>
</organism>
<dbReference type="InterPro" id="IPR055945">
    <property type="entry name" value="DUF7523"/>
</dbReference>
<dbReference type="STRING" id="355548.SAMN04487945_0301"/>
<dbReference type="RefSeq" id="WP_089667379.1">
    <property type="nucleotide sequence ID" value="NZ_FOJA01000001.1"/>
</dbReference>
<dbReference type="Pfam" id="PF24367">
    <property type="entry name" value="DUF7523"/>
    <property type="match status" value="1"/>
</dbReference>
<reference evidence="1 2" key="1">
    <citation type="submission" date="2016-10" db="EMBL/GenBank/DDBJ databases">
        <authorList>
            <person name="de Groot N.N."/>
        </authorList>
    </citation>
    <scope>NUCLEOTIDE SEQUENCE [LARGE SCALE GENOMIC DNA]</scope>
    <source>
        <strain evidence="1 2">CGMCC 1.5337</strain>
    </source>
</reference>
<evidence type="ECO:0000313" key="1">
    <source>
        <dbReference type="EMBL" id="SEV91077.1"/>
    </source>
</evidence>
<sequence length="164" mass="16803">MTLAGETRAAVDDHPFLRRALRAGVVNHAAAARFLDIDGDEEAVAAAVRRYAEDLPAFTTEDAGARVSMESGLSRVEGGDEGLLAVGDEAFSANGGDLTALVAAGDVDTRALAVALERLHVAGVDPVAAGVADSLAVVVERRDGADALRLLEDALASVPQRSDG</sequence>
<dbReference type="EMBL" id="FOJA01000001">
    <property type="protein sequence ID" value="SEV91077.1"/>
    <property type="molecule type" value="Genomic_DNA"/>
</dbReference>
<protein>
    <submittedName>
        <fullName evidence="1">Uncharacterized protein</fullName>
    </submittedName>
</protein>
<keyword evidence="2" id="KW-1185">Reference proteome</keyword>
<proteinExistence type="predicted"/>
<evidence type="ECO:0000313" key="2">
    <source>
        <dbReference type="Proteomes" id="UP000198518"/>
    </source>
</evidence>
<name>A0A1I0MR70_9EURY</name>
<accession>A0A1I0MR70</accession>
<dbReference type="OrthoDB" id="213717at2157"/>